<dbReference type="InterPro" id="IPR000462">
    <property type="entry name" value="CDP-OH_P_trans"/>
</dbReference>
<evidence type="ECO:0000313" key="4">
    <source>
        <dbReference type="EMBL" id="ACD71148.1"/>
    </source>
</evidence>
<feature type="transmembrane region" description="Helical" evidence="3">
    <location>
        <begin position="202"/>
        <end position="221"/>
    </location>
</feature>
<comment type="similarity">
    <text evidence="2">Belongs to the CDP-alcohol phosphatidyltransferase class-I family.</text>
</comment>
<evidence type="ECO:0000313" key="5">
    <source>
        <dbReference type="Proteomes" id="UP000001202"/>
    </source>
</evidence>
<keyword evidence="1 2" id="KW-0808">Transferase</keyword>
<evidence type="ECO:0000256" key="3">
    <source>
        <dbReference type="SAM" id="Phobius"/>
    </source>
</evidence>
<dbReference type="InterPro" id="IPR048254">
    <property type="entry name" value="CDP_ALCOHOL_P_TRANSF_CS"/>
</dbReference>
<keyword evidence="3" id="KW-0812">Transmembrane</keyword>
<evidence type="ECO:0000256" key="1">
    <source>
        <dbReference type="ARBA" id="ARBA00022679"/>
    </source>
</evidence>
<dbReference type="Gene3D" id="1.20.120.1760">
    <property type="match status" value="1"/>
</dbReference>
<dbReference type="EMBL" id="CP000805">
    <property type="protein sequence ID" value="ACD71148.1"/>
    <property type="molecule type" value="Genomic_DNA"/>
</dbReference>
<evidence type="ECO:0008006" key="6">
    <source>
        <dbReference type="Google" id="ProtNLM"/>
    </source>
</evidence>
<dbReference type="AlphaFoldDB" id="A0A0H3BL89"/>
<feature type="transmembrane region" description="Helical" evidence="3">
    <location>
        <begin position="303"/>
        <end position="321"/>
    </location>
</feature>
<feature type="transmembrane region" description="Helical" evidence="3">
    <location>
        <begin position="120"/>
        <end position="140"/>
    </location>
</feature>
<protein>
    <recommendedName>
        <fullName evidence="6">CDP-alcohol phosphatidyltransferase family protein</fullName>
    </recommendedName>
</protein>
<keyword evidence="3" id="KW-0472">Membrane</keyword>
<dbReference type="PROSITE" id="PS00379">
    <property type="entry name" value="CDP_ALCOHOL_P_TRANSF"/>
    <property type="match status" value="1"/>
</dbReference>
<dbReference type="InterPro" id="IPR043130">
    <property type="entry name" value="CDP-OH_PTrfase_TM_dom"/>
</dbReference>
<sequence>MARASSPLSSMHSPHSLPFSAHCAARLRKKTCQSGSDASFQYKAHEKFSTLPKAPARRFFPVQYFPVSPDKRWILGYFSPPSMEKETAGILCSYTLFHSALVLALSLAHGRTQVPPSSTLSFLTVIVLWHCLLFFFLVAYSREPADTTVPFKPLPEQTAPICAAASSDCKENRTALKTLNTATHITLIRASAIPIVGFLLKFHALAGLSYFLVAGLSVLFLTDFIDGKIARARRETSRVGETLDAASDYALIGLISALYYQSGVVPLWFFVLIITRLSLQTVIACVYALFGHPMTGSTAGGKATVAVTMLLYTLELARLLLPNLARSNSGARFFTGAEILAGFVIFTGIVEKLYLGVQHRPGRSP</sequence>
<accession>A0A0H3BL89</accession>
<gene>
    <name evidence="4" type="ordered locus">TPASS_0730</name>
</gene>
<reference evidence="4 5" key="1">
    <citation type="journal article" date="2008" name="BMC Microbiol.">
        <title>Complete genome sequence of Treponema pallidum ssp. pallidum strain SS14 determined with oligonucleotide arrays.</title>
        <authorList>
            <person name="Matejkova P."/>
            <person name="Strouhal M."/>
            <person name="Smajs D."/>
            <person name="Norris S.J."/>
            <person name="Palzkill T."/>
            <person name="Petrosino J.F."/>
            <person name="Sodergren E."/>
            <person name="Norton J.E."/>
            <person name="Singh J."/>
            <person name="Richmond T.A."/>
            <person name="Molla M.N."/>
            <person name="Albert T.J."/>
            <person name="Weinstock G.M."/>
        </authorList>
    </citation>
    <scope>NUCLEOTIDE SEQUENCE [LARGE SCALE GENOMIC DNA]</scope>
    <source>
        <strain evidence="4 5">SS14</strain>
    </source>
</reference>
<dbReference type="GO" id="GO:0008654">
    <property type="term" value="P:phospholipid biosynthetic process"/>
    <property type="evidence" value="ECO:0007669"/>
    <property type="project" value="InterPro"/>
</dbReference>
<dbReference type="GO" id="GO:0016780">
    <property type="term" value="F:phosphotransferase activity, for other substituted phosphate groups"/>
    <property type="evidence" value="ECO:0007669"/>
    <property type="project" value="InterPro"/>
</dbReference>
<proteinExistence type="inferred from homology"/>
<dbReference type="GO" id="GO:0016020">
    <property type="term" value="C:membrane"/>
    <property type="evidence" value="ECO:0007669"/>
    <property type="project" value="InterPro"/>
</dbReference>
<dbReference type="PATRIC" id="fig|455434.6.peg.720"/>
<dbReference type="KEGG" id="tpp:TPASS_0730"/>
<keyword evidence="3" id="KW-1133">Transmembrane helix</keyword>
<feature type="transmembrane region" description="Helical" evidence="3">
    <location>
        <begin position="333"/>
        <end position="355"/>
    </location>
</feature>
<name>A0A0H3BL89_TREPS</name>
<dbReference type="Pfam" id="PF01066">
    <property type="entry name" value="CDP-OH_P_transf"/>
    <property type="match status" value="1"/>
</dbReference>
<evidence type="ECO:0000256" key="2">
    <source>
        <dbReference type="RuleBase" id="RU003750"/>
    </source>
</evidence>
<organism evidence="4 5">
    <name type="scientific">Treponema pallidum subsp. pallidum (strain SS14)</name>
    <dbReference type="NCBI Taxonomy" id="455434"/>
    <lineage>
        <taxon>Bacteria</taxon>
        <taxon>Pseudomonadati</taxon>
        <taxon>Spirochaetota</taxon>
        <taxon>Spirochaetia</taxon>
        <taxon>Spirochaetales</taxon>
        <taxon>Treponemataceae</taxon>
        <taxon>Treponema</taxon>
    </lineage>
</organism>
<feature type="transmembrane region" description="Helical" evidence="3">
    <location>
        <begin position="88"/>
        <end position="108"/>
    </location>
</feature>
<dbReference type="Proteomes" id="UP000001202">
    <property type="component" value="Chromosome"/>
</dbReference>
<feature type="transmembrane region" description="Helical" evidence="3">
    <location>
        <begin position="267"/>
        <end position="291"/>
    </location>
</feature>